<name>A0ABX1D5R8_9FLAO</name>
<dbReference type="InterPro" id="IPR015943">
    <property type="entry name" value="WD40/YVTN_repeat-like_dom_sf"/>
</dbReference>
<evidence type="ECO:0000313" key="1">
    <source>
        <dbReference type="EMBL" id="NJW55034.1"/>
    </source>
</evidence>
<proteinExistence type="predicted"/>
<gene>
    <name evidence="1" type="ORF">HC175_19160</name>
</gene>
<evidence type="ECO:0000313" key="2">
    <source>
        <dbReference type="Proteomes" id="UP000703674"/>
    </source>
</evidence>
<dbReference type="EMBL" id="JAAVJR010000740">
    <property type="protein sequence ID" value="NJW55034.1"/>
    <property type="molecule type" value="Genomic_DNA"/>
</dbReference>
<organism evidence="1 2">
    <name type="scientific">Salinimicrobium oceani</name>
    <dbReference type="NCBI Taxonomy" id="2722702"/>
    <lineage>
        <taxon>Bacteria</taxon>
        <taxon>Pseudomonadati</taxon>
        <taxon>Bacteroidota</taxon>
        <taxon>Flavobacteriia</taxon>
        <taxon>Flavobacteriales</taxon>
        <taxon>Flavobacteriaceae</taxon>
        <taxon>Salinimicrobium</taxon>
    </lineage>
</organism>
<dbReference type="SUPFAM" id="SSF110296">
    <property type="entry name" value="Oligoxyloglucan reducing end-specific cellobiohydrolase"/>
    <property type="match status" value="1"/>
</dbReference>
<dbReference type="Proteomes" id="UP000703674">
    <property type="component" value="Unassembled WGS sequence"/>
</dbReference>
<reference evidence="1 2" key="1">
    <citation type="submission" date="2020-03" db="EMBL/GenBank/DDBJ databases">
        <title>Salinimicrobium sp. nov, isolated from SCS.</title>
        <authorList>
            <person name="Cao W.R."/>
        </authorList>
    </citation>
    <scope>NUCLEOTIDE SEQUENCE [LARGE SCALE GENOMIC DNA]</scope>
    <source>
        <strain evidence="2">J15B91</strain>
    </source>
</reference>
<sequence length="142" mass="15935">VATTYSPGVENSRGGMIFKREKGENTLWNLITTIPNVYRTEIEASPLNAEKFYILSEGLSEEAEMWITTDAFSSIIPLNEPNDADLDIPADDFARDQAFYNLMIEADPTNDNIVYAGGIDLFRSTNSGQSWEQISKWSNNDN</sequence>
<dbReference type="Gene3D" id="2.130.10.10">
    <property type="entry name" value="YVTN repeat-like/Quinoprotein amine dehydrogenase"/>
    <property type="match status" value="1"/>
</dbReference>
<feature type="non-terminal residue" evidence="1">
    <location>
        <position position="142"/>
    </location>
</feature>
<protein>
    <submittedName>
        <fullName evidence="1">Glycosyl hydrolase</fullName>
    </submittedName>
</protein>
<dbReference type="GO" id="GO:0016787">
    <property type="term" value="F:hydrolase activity"/>
    <property type="evidence" value="ECO:0007669"/>
    <property type="project" value="UniProtKB-KW"/>
</dbReference>
<keyword evidence="1" id="KW-0378">Hydrolase</keyword>
<comment type="caution">
    <text evidence="1">The sequence shown here is derived from an EMBL/GenBank/DDBJ whole genome shotgun (WGS) entry which is preliminary data.</text>
</comment>
<keyword evidence="2" id="KW-1185">Reference proteome</keyword>
<feature type="non-terminal residue" evidence="1">
    <location>
        <position position="1"/>
    </location>
</feature>
<accession>A0ABX1D5R8</accession>